<reference evidence="1" key="1">
    <citation type="submission" date="2016-05" db="EMBL/GenBank/DDBJ databases">
        <title>WGS assembly of Xenopus laevis.</title>
        <authorList>
            <person name="Session A."/>
            <person name="Uno Y."/>
            <person name="Kwon T."/>
            <person name="Chapman J."/>
            <person name="Toyoda A."/>
            <person name="Takahashi S."/>
            <person name="Fukui A."/>
            <person name="Hikosaka A."/>
            <person name="Putnam N."/>
            <person name="Stites J."/>
            <person name="Van Heeringen S."/>
            <person name="Quigley I."/>
            <person name="Heinz S."/>
            <person name="Hellsten U."/>
            <person name="Lyons J."/>
            <person name="Suzuki A."/>
            <person name="Kondo M."/>
            <person name="Ogino H."/>
            <person name="Ochi H."/>
            <person name="Bogdanovic O."/>
            <person name="Lister R."/>
            <person name="Georgiou G."/>
            <person name="Paranjpe S."/>
            <person name="Van Kruijsbergen I."/>
            <person name="Mozaffari S."/>
            <person name="Shu S."/>
            <person name="Schmutz J."/>
            <person name="Jenkins J."/>
            <person name="Grimwood J."/>
            <person name="Carlson J."/>
            <person name="Mitros T."/>
            <person name="Simakov O."/>
            <person name="Heald R."/>
            <person name="Miller K."/>
            <person name="Haudenschild C."/>
            <person name="Kuroki Y."/>
            <person name="Tanaka T."/>
            <person name="Michiue T."/>
            <person name="Watanabe M."/>
            <person name="Kinoshita T."/>
            <person name="Ohta Y."/>
            <person name="Mawaribuchi S."/>
            <person name="Suzuki Y."/>
            <person name="Haramoto Y."/>
            <person name="Yamamoto T."/>
            <person name="Takagi C."/>
            <person name="Kitzman J."/>
            <person name="Shendure J."/>
            <person name="Nakayama T."/>
            <person name="Izutsu Y."/>
            <person name="Robert J."/>
            <person name="Dichmann D."/>
            <person name="Flajnik M."/>
            <person name="Houston D."/>
            <person name="Marcotte E."/>
            <person name="Wallingford J."/>
            <person name="Ito Y."/>
            <person name="Asashima M."/>
            <person name="Ueno N."/>
            <person name="Matsuda Y."/>
            <person name="Jan Veenstra G."/>
            <person name="Fujiyama A."/>
            <person name="Harland R."/>
            <person name="Taira M."/>
            <person name="Rokhsar D.S."/>
        </authorList>
    </citation>
    <scope>NUCLEOTIDE SEQUENCE</scope>
    <source>
        <strain evidence="1">J</strain>
        <tissue evidence="1">Blood</tissue>
    </source>
</reference>
<protein>
    <submittedName>
        <fullName evidence="1">Uncharacterized protein</fullName>
    </submittedName>
</protein>
<accession>A0A974BNX0</accession>
<proteinExistence type="predicted"/>
<evidence type="ECO:0000313" key="1">
    <source>
        <dbReference type="EMBL" id="OCT55484.1"/>
    </source>
</evidence>
<gene>
    <name evidence="1" type="ORF">XELAEV_18001887mg</name>
</gene>
<name>A0A974BNX0_XENLA</name>
<dbReference type="EMBL" id="KV487894">
    <property type="protein sequence ID" value="OCT55484.1"/>
    <property type="molecule type" value="Genomic_DNA"/>
</dbReference>
<organism evidence="1">
    <name type="scientific">Xenopus laevis</name>
    <name type="common">African clawed frog</name>
    <dbReference type="NCBI Taxonomy" id="8355"/>
    <lineage>
        <taxon>Eukaryota</taxon>
        <taxon>Metazoa</taxon>
        <taxon>Chordata</taxon>
        <taxon>Craniata</taxon>
        <taxon>Vertebrata</taxon>
        <taxon>Euteleostomi</taxon>
        <taxon>Amphibia</taxon>
        <taxon>Batrachia</taxon>
        <taxon>Anura</taxon>
        <taxon>Pipoidea</taxon>
        <taxon>Pipidae</taxon>
        <taxon>Xenopodinae</taxon>
        <taxon>Xenopus</taxon>
        <taxon>Xenopus</taxon>
    </lineage>
</organism>
<dbReference type="Proteomes" id="UP000694892">
    <property type="component" value="Unassembled WGS sequence"/>
</dbReference>
<sequence length="73" mass="8294">MVLLYMVEDMVFIGCRGCHSFFLTDCACSRQMFSYKCPQQCRSSPRNSGIMFPRDLGIILTNICLNGSFNIIV</sequence>
<dbReference type="AlphaFoldDB" id="A0A974BNX0"/>